<dbReference type="EMBL" id="AYYO01000036">
    <property type="protein sequence ID" value="KRM55081.1"/>
    <property type="molecule type" value="Genomic_DNA"/>
</dbReference>
<reference evidence="2 3" key="1">
    <citation type="journal article" date="2015" name="Genome Announc.">
        <title>Expanding the biotechnology potential of lactobacilli through comparative genomics of 213 strains and associated genera.</title>
        <authorList>
            <person name="Sun Z."/>
            <person name="Harris H.M."/>
            <person name="McCann A."/>
            <person name="Guo C."/>
            <person name="Argimon S."/>
            <person name="Zhang W."/>
            <person name="Yang X."/>
            <person name="Jeffery I.B."/>
            <person name="Cooney J.C."/>
            <person name="Kagawa T.F."/>
            <person name="Liu W."/>
            <person name="Song Y."/>
            <person name="Salvetti E."/>
            <person name="Wrobel A."/>
            <person name="Rasinkangas P."/>
            <person name="Parkhill J."/>
            <person name="Rea M.C."/>
            <person name="O'Sullivan O."/>
            <person name="Ritari J."/>
            <person name="Douillard F.P."/>
            <person name="Paul Ross R."/>
            <person name="Yang R."/>
            <person name="Briner A.E."/>
            <person name="Felis G.E."/>
            <person name="de Vos W.M."/>
            <person name="Barrangou R."/>
            <person name="Klaenhammer T.R."/>
            <person name="Caufield P.W."/>
            <person name="Cui Y."/>
            <person name="Zhang H."/>
            <person name="O'Toole P.W."/>
        </authorList>
    </citation>
    <scope>NUCLEOTIDE SEQUENCE [LARGE SCALE GENOMIC DNA]</scope>
    <source>
        <strain evidence="2 3">DSM 20505</strain>
    </source>
</reference>
<name>A0A0R1ZTM9_9LACO</name>
<gene>
    <name evidence="2" type="ORF">FC18_GL001682</name>
</gene>
<comment type="caution">
    <text evidence="2">The sequence shown here is derived from an EMBL/GenBank/DDBJ whole genome shotgun (WGS) entry which is preliminary data.</text>
</comment>
<dbReference type="AlphaFoldDB" id="A0A0R1ZTM9"/>
<sequence length="541" mass="56277">MNALEANAKFTVYAVREGKQSAAVTVTVSPKASDVVQAPSVTEISEAEDTITGTGQAGTTVEVSTTEDFRAILGSALVDNLGRFSVEIGQQKANTQLYLRAKLNDKYSDVIETTVTSTTTEIDINDQPLTEKTTSITGFAPVGSSVRITDSDKKVLGVDVADEGNEGNGFTIALNRALKAGEQITVTSTLNDTVLSKSYTVQKSIANIVLDKNESGNSPAGISGTGQPGATLTVDKNTADGPERLDAVIIGDDGKFNIRFAEKQDVGTELVLNSELNEVPSEELSAEVLPFDHATINAESNVQVVFGTVTKKGNSNEPIDEVQLLNGTTLIGIATPNSDGTFAIAVPDNALTTDTLTVKTISYDGYSESTLSGGIKLSPADVYSAVVGDTTVTGYAVDPSATLDMYVIGSDGKTLGKQVGVGSSTTTGNFTINVTGGVLAATNYAVVVNGDVNNFVKLTVVAQKNLSAVADSSAKTLKGTAPSGTQVVVQSLSDLDLTRTMIATDNAFSFLLSGTPKKGDKYLVSYISADGTIEHEICTAI</sequence>
<evidence type="ECO:0000259" key="1">
    <source>
        <dbReference type="Pfam" id="PF17936"/>
    </source>
</evidence>
<evidence type="ECO:0000313" key="2">
    <source>
        <dbReference type="EMBL" id="KRM55081.1"/>
    </source>
</evidence>
<dbReference type="RefSeq" id="WP_056975915.1">
    <property type="nucleotide sequence ID" value="NZ_AYYO01000036.1"/>
</dbReference>
<dbReference type="InterPro" id="IPR041498">
    <property type="entry name" value="Big_6"/>
</dbReference>
<feature type="domain" description="Bacterial Ig" evidence="1">
    <location>
        <begin position="38"/>
        <end position="101"/>
    </location>
</feature>
<dbReference type="Pfam" id="PF17936">
    <property type="entry name" value="Big_6"/>
    <property type="match status" value="2"/>
</dbReference>
<dbReference type="STRING" id="1291052.FC18_GL001682"/>
<accession>A0A0R1ZTM9</accession>
<organism evidence="2 3">
    <name type="scientific">Lacticaseibacillus sharpeae JCM 1186 = DSM 20505</name>
    <dbReference type="NCBI Taxonomy" id="1291052"/>
    <lineage>
        <taxon>Bacteria</taxon>
        <taxon>Bacillati</taxon>
        <taxon>Bacillota</taxon>
        <taxon>Bacilli</taxon>
        <taxon>Lactobacillales</taxon>
        <taxon>Lactobacillaceae</taxon>
        <taxon>Lacticaseibacillus</taxon>
    </lineage>
</organism>
<feature type="domain" description="Bacterial Ig" evidence="1">
    <location>
        <begin position="126"/>
        <end position="201"/>
    </location>
</feature>
<dbReference type="PATRIC" id="fig|1291052.5.peg.1721"/>
<evidence type="ECO:0000313" key="3">
    <source>
        <dbReference type="Proteomes" id="UP000051679"/>
    </source>
</evidence>
<dbReference type="Proteomes" id="UP000051679">
    <property type="component" value="Unassembled WGS sequence"/>
</dbReference>
<keyword evidence="3" id="KW-1185">Reference proteome</keyword>
<protein>
    <recommendedName>
        <fullName evidence="1">Bacterial Ig domain-containing protein</fullName>
    </recommendedName>
</protein>
<proteinExistence type="predicted"/>